<evidence type="ECO:0000256" key="1">
    <source>
        <dbReference type="ARBA" id="ARBA00010282"/>
    </source>
</evidence>
<evidence type="ECO:0000313" key="3">
    <source>
        <dbReference type="EMBL" id="VFK62081.1"/>
    </source>
</evidence>
<dbReference type="SUPFAM" id="SSF82649">
    <property type="entry name" value="SufE/NifU"/>
    <property type="match status" value="1"/>
</dbReference>
<dbReference type="EMBL" id="CAADFZ010000021">
    <property type="protein sequence ID" value="VFK62081.1"/>
    <property type="molecule type" value="Genomic_DNA"/>
</dbReference>
<name>A0A451AWE1_9GAMM</name>
<dbReference type="InterPro" id="IPR003808">
    <property type="entry name" value="Fe-S_metab-assoc_dom"/>
</dbReference>
<protein>
    <submittedName>
        <fullName evidence="4">Cysteine desulfuration protein SufE</fullName>
    </submittedName>
</protein>
<feature type="domain" description="Fe-S metabolism associated" evidence="2">
    <location>
        <begin position="8"/>
        <end position="128"/>
    </location>
</feature>
<dbReference type="PANTHER" id="PTHR43597">
    <property type="entry name" value="SULFUR ACCEPTOR PROTEIN CSDE"/>
    <property type="match status" value="1"/>
</dbReference>
<dbReference type="EMBL" id="CAADGD010000027">
    <property type="protein sequence ID" value="VFK70366.1"/>
    <property type="molecule type" value="Genomic_DNA"/>
</dbReference>
<dbReference type="AlphaFoldDB" id="A0A451AWE1"/>
<reference evidence="4" key="1">
    <citation type="submission" date="2019-02" db="EMBL/GenBank/DDBJ databases">
        <authorList>
            <person name="Gruber-Vodicka R. H."/>
            <person name="Seah K. B. B."/>
        </authorList>
    </citation>
    <scope>NUCLEOTIDE SEQUENCE</scope>
    <source>
        <strain evidence="4">BECK_BY19</strain>
        <strain evidence="3">BECK_BY8</strain>
    </source>
</reference>
<proteinExistence type="inferred from homology"/>
<evidence type="ECO:0000259" key="2">
    <source>
        <dbReference type="Pfam" id="PF02657"/>
    </source>
</evidence>
<dbReference type="Gene3D" id="3.90.1010.10">
    <property type="match status" value="1"/>
</dbReference>
<dbReference type="Pfam" id="PF02657">
    <property type="entry name" value="SufE"/>
    <property type="match status" value="1"/>
</dbReference>
<gene>
    <name evidence="3" type="ORF">BECKUNK1418G_GA0071005_102129</name>
    <name evidence="4" type="ORF">BECKUNK1418H_GA0071006_102729</name>
</gene>
<comment type="similarity">
    <text evidence="1">Belongs to the SufE family.</text>
</comment>
<dbReference type="PANTHER" id="PTHR43597:SF5">
    <property type="entry name" value="SUFE-LIKE PROTEIN 2, CHLOROPLASTIC"/>
    <property type="match status" value="1"/>
</dbReference>
<organism evidence="4">
    <name type="scientific">Candidatus Kentrum sp. UNK</name>
    <dbReference type="NCBI Taxonomy" id="2126344"/>
    <lineage>
        <taxon>Bacteria</taxon>
        <taxon>Pseudomonadati</taxon>
        <taxon>Pseudomonadota</taxon>
        <taxon>Gammaproteobacteria</taxon>
        <taxon>Candidatus Kentrum</taxon>
    </lineage>
</organism>
<accession>A0A451AWE1</accession>
<sequence length="147" mass="16569">MTFIEQLIEDFELLDNWENRFNYIMELGEKLPSIPEEEKTNENLVQGCTSKSWVKGGFTDGTFDFVADSEAVIGRGMLSLARNIYAGKTAKEVLDIDMLGFANRTGLMEHLTPTRQKGLHALIARIRDLATQEITAEQIKAEQSDAR</sequence>
<evidence type="ECO:0000313" key="4">
    <source>
        <dbReference type="EMBL" id="VFK70366.1"/>
    </source>
</evidence>